<keyword evidence="2" id="KW-0169">Cobalamin biosynthesis</keyword>
<dbReference type="CDD" id="cd11644">
    <property type="entry name" value="Precorrin-6Y-MT"/>
    <property type="match status" value="1"/>
</dbReference>
<organism evidence="7 8">
    <name type="scientific">Vibrio tapetis subsp. tapetis</name>
    <dbReference type="NCBI Taxonomy" id="1671868"/>
    <lineage>
        <taxon>Bacteria</taxon>
        <taxon>Pseudomonadati</taxon>
        <taxon>Pseudomonadota</taxon>
        <taxon>Gammaproteobacteria</taxon>
        <taxon>Vibrionales</taxon>
        <taxon>Vibrionaceae</taxon>
        <taxon>Vibrio</taxon>
    </lineage>
</organism>
<dbReference type="UniPathway" id="UPA00148"/>
<evidence type="ECO:0000313" key="8">
    <source>
        <dbReference type="Proteomes" id="UP000235828"/>
    </source>
</evidence>
<dbReference type="Pfam" id="PF00590">
    <property type="entry name" value="TP_methylase"/>
    <property type="match status" value="1"/>
</dbReference>
<dbReference type="InterPro" id="IPR012818">
    <property type="entry name" value="CbiE"/>
</dbReference>
<dbReference type="InterPro" id="IPR014008">
    <property type="entry name" value="Cbl_synth_MTase_CbiT"/>
</dbReference>
<name>A0A2N8ZMA5_9VIBR</name>
<dbReference type="PANTHER" id="PTHR43182:SF1">
    <property type="entry name" value="COBALT-PRECORRIN-7 C(5)-METHYLTRANSFERASE"/>
    <property type="match status" value="1"/>
</dbReference>
<dbReference type="AlphaFoldDB" id="A0A2N8ZMA5"/>
<keyword evidence="4" id="KW-0808">Transferase</keyword>
<dbReference type="Gene3D" id="3.40.1010.10">
    <property type="entry name" value="Cobalt-precorrin-4 Transmethylase, Domain 1"/>
    <property type="match status" value="1"/>
</dbReference>
<dbReference type="SUPFAM" id="SSF53335">
    <property type="entry name" value="S-adenosyl-L-methionine-dependent methyltransferases"/>
    <property type="match status" value="1"/>
</dbReference>
<dbReference type="InterPro" id="IPR014777">
    <property type="entry name" value="4pyrrole_Mease_sub1"/>
</dbReference>
<dbReference type="SUPFAM" id="SSF53790">
    <property type="entry name" value="Tetrapyrrole methylase"/>
    <property type="match status" value="1"/>
</dbReference>
<keyword evidence="5" id="KW-0949">S-adenosyl-L-methionine</keyword>
<dbReference type="GO" id="GO:0032259">
    <property type="term" value="P:methylation"/>
    <property type="evidence" value="ECO:0007669"/>
    <property type="project" value="UniProtKB-KW"/>
</dbReference>
<dbReference type="EMBL" id="LT960612">
    <property type="protein sequence ID" value="SON53061.1"/>
    <property type="molecule type" value="Genomic_DNA"/>
</dbReference>
<gene>
    <name evidence="7" type="ORF">VTAP4600_B1450</name>
</gene>
<dbReference type="PANTHER" id="PTHR43182">
    <property type="entry name" value="COBALT-PRECORRIN-6B C(15)-METHYLTRANSFERASE (DECARBOXYLATING)"/>
    <property type="match status" value="1"/>
</dbReference>
<evidence type="ECO:0000256" key="4">
    <source>
        <dbReference type="ARBA" id="ARBA00022679"/>
    </source>
</evidence>
<evidence type="ECO:0000256" key="5">
    <source>
        <dbReference type="ARBA" id="ARBA00022691"/>
    </source>
</evidence>
<dbReference type="RefSeq" id="WP_102525148.1">
    <property type="nucleotide sequence ID" value="NZ_LT960612.1"/>
</dbReference>
<dbReference type="InterPro" id="IPR035996">
    <property type="entry name" value="4pyrrol_Methylase_sf"/>
</dbReference>
<comment type="pathway">
    <text evidence="1">Cofactor biosynthesis; adenosylcobalamin biosynthesis.</text>
</comment>
<dbReference type="GO" id="GO:0009236">
    <property type="term" value="P:cobalamin biosynthetic process"/>
    <property type="evidence" value="ECO:0007669"/>
    <property type="project" value="UniProtKB-UniPathway"/>
</dbReference>
<dbReference type="OrthoDB" id="9787825at2"/>
<dbReference type="InterPro" id="IPR000878">
    <property type="entry name" value="4pyrrol_Mease"/>
</dbReference>
<dbReference type="KEGG" id="vta:B1450"/>
<keyword evidence="8" id="KW-1185">Reference proteome</keyword>
<dbReference type="InterPro" id="IPR006365">
    <property type="entry name" value="Cbl_synth_CobL"/>
</dbReference>
<evidence type="ECO:0000256" key="1">
    <source>
        <dbReference type="ARBA" id="ARBA00004953"/>
    </source>
</evidence>
<evidence type="ECO:0000256" key="2">
    <source>
        <dbReference type="ARBA" id="ARBA00022573"/>
    </source>
</evidence>
<dbReference type="NCBIfam" id="TIGR02467">
    <property type="entry name" value="CbiE"/>
    <property type="match status" value="1"/>
</dbReference>
<feature type="domain" description="Tetrapyrrole methylase" evidence="6">
    <location>
        <begin position="11"/>
        <end position="203"/>
    </location>
</feature>
<keyword evidence="3 7" id="KW-0489">Methyltransferase</keyword>
<dbReference type="InterPro" id="IPR014776">
    <property type="entry name" value="4pyrrole_Mease_sub2"/>
</dbReference>
<sequence>MVCIEQKEAAVTVIGVPEDGCLSLTSRAVNRVEKARVLAGNTRLLEWFPQFKGTVLNMEVGFSTWLAQVLEESEEGGVVVLASGDPLFFGIGSTLLKRLPNDELRFIPSPSSMQLACSRIGLAWQDAKSVSLHGRSQHYGSIQGLSSQMQQGDLFCLLTDKQNHPARIANHLLKFNNANWQVWVAENLGGTTENISEWTVSSLAESEREFDSLNVVILKRHLNPDIQAWGGLGQYASDDDFEKRMPKRGLITKQSVRHLALCSMRIKPTDVVWDIGTGSGSVAIEAAKQCAQGQVFTLESNPDCYPSIEANIQAHSTDNVTLVKQKAPLGLDDLPQPSSVFIGGSRGQMDSILDTVWQRLANKGVLVASAVTVDSVSEIYSWAKRHGVAVQVQLVSISNGVPLAHYTRYQADNPIHLFIFNK</sequence>
<protein>
    <submittedName>
        <fullName evidence="7">Precorrin-6y methylase</fullName>
    </submittedName>
</protein>
<evidence type="ECO:0000313" key="7">
    <source>
        <dbReference type="EMBL" id="SON53061.1"/>
    </source>
</evidence>
<dbReference type="CDD" id="cd02440">
    <property type="entry name" value="AdoMet_MTases"/>
    <property type="match status" value="1"/>
</dbReference>
<dbReference type="GO" id="GO:0008276">
    <property type="term" value="F:protein methyltransferase activity"/>
    <property type="evidence" value="ECO:0007669"/>
    <property type="project" value="InterPro"/>
</dbReference>
<evidence type="ECO:0000256" key="3">
    <source>
        <dbReference type="ARBA" id="ARBA00022603"/>
    </source>
</evidence>
<dbReference type="NCBIfam" id="TIGR02469">
    <property type="entry name" value="CbiT"/>
    <property type="match status" value="1"/>
</dbReference>
<reference evidence="7 8" key="1">
    <citation type="submission" date="2017-10" db="EMBL/GenBank/DDBJ databases">
        <authorList>
            <person name="Banno H."/>
            <person name="Chua N.-H."/>
        </authorList>
    </citation>
    <scope>NUCLEOTIDE SEQUENCE [LARGE SCALE GENOMIC DNA]</scope>
    <source>
        <strain evidence="7">Vibrio tapetis CECT4600</strain>
    </source>
</reference>
<accession>A0A2N8ZMA5</accession>
<dbReference type="Gene3D" id="3.40.50.150">
    <property type="entry name" value="Vaccinia Virus protein VP39"/>
    <property type="match status" value="1"/>
</dbReference>
<dbReference type="Gene3D" id="3.30.950.10">
    <property type="entry name" value="Methyltransferase, Cobalt-precorrin-4 Transmethylase, Domain 2"/>
    <property type="match status" value="1"/>
</dbReference>
<evidence type="ECO:0000259" key="6">
    <source>
        <dbReference type="Pfam" id="PF00590"/>
    </source>
</evidence>
<dbReference type="Proteomes" id="UP000235828">
    <property type="component" value="Chromosome B"/>
</dbReference>
<dbReference type="InterPro" id="IPR029063">
    <property type="entry name" value="SAM-dependent_MTases_sf"/>
</dbReference>
<dbReference type="PIRSF" id="PIRSF036428">
    <property type="entry name" value="CobL"/>
    <property type="match status" value="1"/>
</dbReference>
<proteinExistence type="predicted"/>
<dbReference type="InterPro" id="IPR050714">
    <property type="entry name" value="Cobalamin_biosynth_MTase"/>
</dbReference>